<reference evidence="2" key="2">
    <citation type="submission" date="2011-11" db="EMBL/GenBank/DDBJ databases">
        <title>Identification and Characterization of Mildiomycin Biosynthesis Gene Cluster in Streptoveticillum remofaciens ZJU5119, and Biochemical Characterization and in vitro Assay of MilC, a Hydroxymethylcytosylglucuronic Acid Synthetase in the Biosynthesis of Mildiomycin.</title>
        <authorList>
            <person name="Wu J."/>
            <person name="Li L."/>
            <person name="He X."/>
        </authorList>
    </citation>
    <scope>NUCLEOTIDE SEQUENCE</scope>
    <source>
        <strain evidence="2">ZJU5119</strain>
    </source>
</reference>
<proteinExistence type="predicted"/>
<feature type="region of interest" description="Disordered" evidence="1">
    <location>
        <begin position="357"/>
        <end position="385"/>
    </location>
</feature>
<feature type="region of interest" description="Disordered" evidence="1">
    <location>
        <begin position="398"/>
        <end position="420"/>
    </location>
</feature>
<gene>
    <name evidence="2" type="primary">milC</name>
</gene>
<organism evidence="2">
    <name type="scientific">Streptomyces rimofaciens</name>
    <dbReference type="NCBI Taxonomy" id="504097"/>
    <lineage>
        <taxon>Bacteria</taxon>
        <taxon>Bacillati</taxon>
        <taxon>Actinomycetota</taxon>
        <taxon>Actinomycetes</taxon>
        <taxon>Kitasatosporales</taxon>
        <taxon>Streptomycetaceae</taxon>
        <taxon>Streptomyces</taxon>
    </lineage>
</organism>
<name>H9BDW2_9ACTN</name>
<dbReference type="SUPFAM" id="SSF53756">
    <property type="entry name" value="UDP-Glycosyltransferase/glycogen phosphorylase"/>
    <property type="match status" value="1"/>
</dbReference>
<sequence length="420" mass="43026">MAGAEFGWGSAGKLAAIVAALRERHGERVRFAGLGSGLGRPVLGALDARDWTDVPEPGDGPAGEAALAALLRERGVDAAVVVLDGLLAARLEAVGCPVVYVDSLPFLWTEHDFVPSGVHTYCAQLCPSLPRQSWPVLRGIEALRWVEPVVGTYGAGGLDPVPGKAVLNVGGLRSPFTAEDDDSYVELVLGPALRALRAAGFGQVVISGNVDPGLARVPHAGTHGLTVTAGRLDHGAFIEELRTAELLVTSPGRTTLLEAAALGQRAVVLPPQNFSQVMNAADVADLVDPAVVVPWPAAVLDLAELARVRDQGEEGAVRLMYARIAAARREPGTVAGPLADALGAAVAHVRRHDVRMGPFAGTDGSGAGTRGAGGARDTGGAGGARSVADAVDELIGKLTDGPAAGNRRDGSPLAAPVRAR</sequence>
<dbReference type="InterPro" id="IPR031016">
    <property type="entry name" value="CGA_synthase"/>
</dbReference>
<evidence type="ECO:0000256" key="1">
    <source>
        <dbReference type="SAM" id="MobiDB-lite"/>
    </source>
</evidence>
<accession>H9BDW2</accession>
<dbReference type="AlphaFoldDB" id="H9BDW2"/>
<protein>
    <submittedName>
        <fullName evidence="2">Cytosylglucuronic acid/hydroxymethyl cytosylglucuronic acid synthase</fullName>
    </submittedName>
</protein>
<reference evidence="2" key="1">
    <citation type="journal article" date="2008" name="ChemBioChem">
        <title>The mildiomycin biosynthesis: initial steps for sequential generation of 5-hydroxymethylcytidine 5'-monophosphate and 5-hydroxymethylcytosine in Streptoverticillium rimofaciens ZJU5119.</title>
        <authorList>
            <person name="Li L."/>
            <person name="Xu Z."/>
            <person name="Xu X."/>
            <person name="Wu J."/>
            <person name="Zhang Y."/>
            <person name="He X."/>
            <person name="Zabriskie T.M."/>
            <person name="Deng Z."/>
        </authorList>
    </citation>
    <scope>NUCLEOTIDE SEQUENCE OF 1-187</scope>
    <source>
        <strain evidence="2">ZJU5119</strain>
    </source>
</reference>
<feature type="compositionally biased region" description="Gly residues" evidence="1">
    <location>
        <begin position="363"/>
        <end position="383"/>
    </location>
</feature>
<dbReference type="NCBIfam" id="TIGR04467">
    <property type="entry name" value="CGA_synthase"/>
    <property type="match status" value="1"/>
</dbReference>
<dbReference type="EMBL" id="JN999998">
    <property type="protein sequence ID" value="AFD20743.1"/>
    <property type="molecule type" value="Genomic_DNA"/>
</dbReference>
<evidence type="ECO:0000313" key="2">
    <source>
        <dbReference type="EMBL" id="AFD20743.1"/>
    </source>
</evidence>